<gene>
    <name evidence="2" type="ORF">GCM10022261_16660</name>
</gene>
<accession>A0ABP8EJI7</accession>
<dbReference type="Pfam" id="PF12840">
    <property type="entry name" value="HTH_20"/>
    <property type="match status" value="1"/>
</dbReference>
<feature type="domain" description="HTH arsR-type" evidence="1">
    <location>
        <begin position="1"/>
        <end position="95"/>
    </location>
</feature>
<sequence length="109" mass="11972">MSRLSPVELSEAFAALGDPTRWTVLVRLSQEPRSASALARDLPISRQAIAKHLAVLRESGLIATERRGREIVYLPLGSRLSALGDDLIRLGETWDRRLAAIKRAAESSP</sequence>
<dbReference type="RefSeq" id="WP_236864248.1">
    <property type="nucleotide sequence ID" value="NZ_BAABAZ010000005.1"/>
</dbReference>
<dbReference type="PRINTS" id="PR00778">
    <property type="entry name" value="HTHARSR"/>
</dbReference>
<dbReference type="CDD" id="cd00090">
    <property type="entry name" value="HTH_ARSR"/>
    <property type="match status" value="1"/>
</dbReference>
<dbReference type="InterPro" id="IPR036388">
    <property type="entry name" value="WH-like_DNA-bd_sf"/>
</dbReference>
<dbReference type="Gene3D" id="1.10.10.10">
    <property type="entry name" value="Winged helix-like DNA-binding domain superfamily/Winged helix DNA-binding domain"/>
    <property type="match status" value="1"/>
</dbReference>
<evidence type="ECO:0000313" key="2">
    <source>
        <dbReference type="EMBL" id="GAA4284135.1"/>
    </source>
</evidence>
<dbReference type="SUPFAM" id="SSF46785">
    <property type="entry name" value="Winged helix' DNA-binding domain"/>
    <property type="match status" value="1"/>
</dbReference>
<dbReference type="PANTHER" id="PTHR38600:SF1">
    <property type="entry name" value="TRANSCRIPTIONAL REGULATORY PROTEIN"/>
    <property type="match status" value="1"/>
</dbReference>
<reference evidence="3" key="1">
    <citation type="journal article" date="2019" name="Int. J. Syst. Evol. Microbiol.">
        <title>The Global Catalogue of Microorganisms (GCM) 10K type strain sequencing project: providing services to taxonomists for standard genome sequencing and annotation.</title>
        <authorList>
            <consortium name="The Broad Institute Genomics Platform"/>
            <consortium name="The Broad Institute Genome Sequencing Center for Infectious Disease"/>
            <person name="Wu L."/>
            <person name="Ma J."/>
        </authorList>
    </citation>
    <scope>NUCLEOTIDE SEQUENCE [LARGE SCALE GENOMIC DNA]</scope>
    <source>
        <strain evidence="3">JCM 17458</strain>
    </source>
</reference>
<evidence type="ECO:0000259" key="1">
    <source>
        <dbReference type="PROSITE" id="PS50987"/>
    </source>
</evidence>
<dbReference type="PROSITE" id="PS50987">
    <property type="entry name" value="HTH_ARSR_2"/>
    <property type="match status" value="1"/>
</dbReference>
<proteinExistence type="predicted"/>
<protein>
    <submittedName>
        <fullName evidence="2">Metalloregulator ArsR/SmtB family transcription factor</fullName>
    </submittedName>
</protein>
<keyword evidence="3" id="KW-1185">Reference proteome</keyword>
<dbReference type="SMART" id="SM00418">
    <property type="entry name" value="HTH_ARSR"/>
    <property type="match status" value="1"/>
</dbReference>
<comment type="caution">
    <text evidence="2">The sequence shown here is derived from an EMBL/GenBank/DDBJ whole genome shotgun (WGS) entry which is preliminary data.</text>
</comment>
<dbReference type="EMBL" id="BAABAZ010000005">
    <property type="protein sequence ID" value="GAA4284135.1"/>
    <property type="molecule type" value="Genomic_DNA"/>
</dbReference>
<name>A0ABP8EJI7_9MICO</name>
<dbReference type="InterPro" id="IPR001845">
    <property type="entry name" value="HTH_ArsR_DNA-bd_dom"/>
</dbReference>
<dbReference type="NCBIfam" id="NF033788">
    <property type="entry name" value="HTH_metalloreg"/>
    <property type="match status" value="1"/>
</dbReference>
<dbReference type="PANTHER" id="PTHR38600">
    <property type="entry name" value="TRANSCRIPTIONAL REGULATORY PROTEIN"/>
    <property type="match status" value="1"/>
</dbReference>
<dbReference type="InterPro" id="IPR036390">
    <property type="entry name" value="WH_DNA-bd_sf"/>
</dbReference>
<organism evidence="2 3">
    <name type="scientific">Brevibacterium daeguense</name>
    <dbReference type="NCBI Taxonomy" id="909936"/>
    <lineage>
        <taxon>Bacteria</taxon>
        <taxon>Bacillati</taxon>
        <taxon>Actinomycetota</taxon>
        <taxon>Actinomycetes</taxon>
        <taxon>Micrococcales</taxon>
        <taxon>Brevibacteriaceae</taxon>
        <taxon>Brevibacterium</taxon>
    </lineage>
</organism>
<dbReference type="Proteomes" id="UP001501586">
    <property type="component" value="Unassembled WGS sequence"/>
</dbReference>
<evidence type="ECO:0000313" key="3">
    <source>
        <dbReference type="Proteomes" id="UP001501586"/>
    </source>
</evidence>
<dbReference type="InterPro" id="IPR011991">
    <property type="entry name" value="ArsR-like_HTH"/>
</dbReference>